<proteinExistence type="predicted"/>
<dbReference type="PROSITE" id="PS00108">
    <property type="entry name" value="PROTEIN_KINASE_ST"/>
    <property type="match status" value="1"/>
</dbReference>
<dbReference type="CDD" id="cd14081">
    <property type="entry name" value="STKc_BRSK1_2"/>
    <property type="match status" value="1"/>
</dbReference>
<evidence type="ECO:0000256" key="2">
    <source>
        <dbReference type="ARBA" id="ARBA00022840"/>
    </source>
</evidence>
<name>A0AAD5UM62_9FUNG</name>
<dbReference type="Gene3D" id="1.10.510.10">
    <property type="entry name" value="Transferase(Phosphotransferase) domain 1"/>
    <property type="match status" value="1"/>
</dbReference>
<evidence type="ECO:0000259" key="5">
    <source>
        <dbReference type="PROSITE" id="PS50011"/>
    </source>
</evidence>
<dbReference type="GO" id="GO:0005737">
    <property type="term" value="C:cytoplasm"/>
    <property type="evidence" value="ECO:0007669"/>
    <property type="project" value="TreeGrafter"/>
</dbReference>
<dbReference type="PANTHER" id="PTHR24346:SF110">
    <property type="entry name" value="NON-SPECIFIC SERINE_THREONINE PROTEIN KINASE"/>
    <property type="match status" value="1"/>
</dbReference>
<feature type="compositionally biased region" description="Polar residues" evidence="4">
    <location>
        <begin position="452"/>
        <end position="462"/>
    </location>
</feature>
<dbReference type="Pfam" id="PF00069">
    <property type="entry name" value="Pkinase"/>
    <property type="match status" value="1"/>
</dbReference>
<dbReference type="GO" id="GO:0005524">
    <property type="term" value="F:ATP binding"/>
    <property type="evidence" value="ECO:0007669"/>
    <property type="project" value="UniProtKB-UniRule"/>
</dbReference>
<dbReference type="InterPro" id="IPR000719">
    <property type="entry name" value="Prot_kinase_dom"/>
</dbReference>
<dbReference type="SMART" id="SM00220">
    <property type="entry name" value="S_TKc"/>
    <property type="match status" value="1"/>
</dbReference>
<evidence type="ECO:0000256" key="3">
    <source>
        <dbReference type="PROSITE-ProRule" id="PRU10141"/>
    </source>
</evidence>
<dbReference type="EMBL" id="JADGKB010000004">
    <property type="protein sequence ID" value="KAJ3261694.1"/>
    <property type="molecule type" value="Genomic_DNA"/>
</dbReference>
<keyword evidence="2 3" id="KW-0067">ATP-binding</keyword>
<dbReference type="SUPFAM" id="SSF56112">
    <property type="entry name" value="Protein kinase-like (PK-like)"/>
    <property type="match status" value="1"/>
</dbReference>
<dbReference type="PANTHER" id="PTHR24346">
    <property type="entry name" value="MAP/MICROTUBULE AFFINITY-REGULATING KINASE"/>
    <property type="match status" value="1"/>
</dbReference>
<feature type="domain" description="Protein kinase" evidence="5">
    <location>
        <begin position="39"/>
        <end position="297"/>
    </location>
</feature>
<evidence type="ECO:0000313" key="7">
    <source>
        <dbReference type="Proteomes" id="UP001210925"/>
    </source>
</evidence>
<protein>
    <recommendedName>
        <fullName evidence="5">Protein kinase domain-containing protein</fullName>
    </recommendedName>
</protein>
<keyword evidence="1 3" id="KW-0547">Nucleotide-binding</keyword>
<dbReference type="GO" id="GO:0035556">
    <property type="term" value="P:intracellular signal transduction"/>
    <property type="evidence" value="ECO:0007669"/>
    <property type="project" value="TreeGrafter"/>
</dbReference>
<dbReference type="InterPro" id="IPR017441">
    <property type="entry name" value="Protein_kinase_ATP_BS"/>
</dbReference>
<dbReference type="PROSITE" id="PS00107">
    <property type="entry name" value="PROTEIN_KINASE_ATP"/>
    <property type="match status" value="1"/>
</dbReference>
<feature type="region of interest" description="Disordered" evidence="4">
    <location>
        <begin position="1"/>
        <end position="37"/>
    </location>
</feature>
<gene>
    <name evidence="6" type="ORF">HK103_004645</name>
</gene>
<evidence type="ECO:0000313" key="6">
    <source>
        <dbReference type="EMBL" id="KAJ3261694.1"/>
    </source>
</evidence>
<organism evidence="6 7">
    <name type="scientific">Boothiomyces macroporosus</name>
    <dbReference type="NCBI Taxonomy" id="261099"/>
    <lineage>
        <taxon>Eukaryota</taxon>
        <taxon>Fungi</taxon>
        <taxon>Fungi incertae sedis</taxon>
        <taxon>Chytridiomycota</taxon>
        <taxon>Chytridiomycota incertae sedis</taxon>
        <taxon>Chytridiomycetes</taxon>
        <taxon>Rhizophydiales</taxon>
        <taxon>Terramycetaceae</taxon>
        <taxon>Boothiomyces</taxon>
    </lineage>
</organism>
<reference evidence="6" key="1">
    <citation type="submission" date="2020-05" db="EMBL/GenBank/DDBJ databases">
        <title>Phylogenomic resolution of chytrid fungi.</title>
        <authorList>
            <person name="Stajich J.E."/>
            <person name="Amses K."/>
            <person name="Simmons R."/>
            <person name="Seto K."/>
            <person name="Myers J."/>
            <person name="Bonds A."/>
            <person name="Quandt C.A."/>
            <person name="Barry K."/>
            <person name="Liu P."/>
            <person name="Grigoriev I."/>
            <person name="Longcore J.E."/>
            <person name="James T.Y."/>
        </authorList>
    </citation>
    <scope>NUCLEOTIDE SEQUENCE</scope>
    <source>
        <strain evidence="6">PLAUS21</strain>
    </source>
</reference>
<dbReference type="InterPro" id="IPR008271">
    <property type="entry name" value="Ser/Thr_kinase_AS"/>
</dbReference>
<keyword evidence="7" id="KW-1185">Reference proteome</keyword>
<dbReference type="AlphaFoldDB" id="A0AAD5UM62"/>
<feature type="region of interest" description="Disordered" evidence="4">
    <location>
        <begin position="381"/>
        <end position="471"/>
    </location>
</feature>
<accession>A0AAD5UM62</accession>
<evidence type="ECO:0000256" key="1">
    <source>
        <dbReference type="ARBA" id="ARBA00022741"/>
    </source>
</evidence>
<comment type="caution">
    <text evidence="6">The sequence shown here is derived from an EMBL/GenBank/DDBJ whole genome shotgun (WGS) entry which is preliminary data.</text>
</comment>
<feature type="binding site" evidence="3">
    <location>
        <position position="68"/>
    </location>
    <ligand>
        <name>ATP</name>
        <dbReference type="ChEBI" id="CHEBI:30616"/>
    </ligand>
</feature>
<dbReference type="PROSITE" id="PS50011">
    <property type="entry name" value="PROTEIN_KINASE_DOM"/>
    <property type="match status" value="1"/>
</dbReference>
<dbReference type="Proteomes" id="UP001210925">
    <property type="component" value="Unassembled WGS sequence"/>
</dbReference>
<dbReference type="FunFam" id="1.10.510.10:FF:000571">
    <property type="entry name" value="Maternal embryonic leucine zipper kinase"/>
    <property type="match status" value="1"/>
</dbReference>
<feature type="compositionally biased region" description="Low complexity" evidence="4">
    <location>
        <begin position="15"/>
        <end position="27"/>
    </location>
</feature>
<dbReference type="InterPro" id="IPR011009">
    <property type="entry name" value="Kinase-like_dom_sf"/>
</dbReference>
<sequence length="643" mass="71234">MAEVSETPAYEKKSSSAAPSGSPNATPRTTSTGQKIGPYVLGKTLGVGSTGRVKLAVHMETNQKVAIKIISKDNPETPGKKNPARNYNYEANSAVREELINSPNVLQIYDVYETSRELYLVLEHVEGGELFDYLVKKGRLSESEAVQFFQQIIFGVEYCHRHLICHRDLKPENLLLDKEYNVKVADFGMANMIVQSKMLETSCGSPHYASPEIIRGEKYDGRTSDVWSCGIILFALVTGNLPFDDSNIRRLLTKVKTGVYHIPEHVSPAARDLIKKMLTVEPASRITLQEVMKHEFFLSRPPKNNQTVMPSMLESDNFSQGYPKNFKFETDILDSLTLLGWDNRDNLIECLHAEGTNAEKVFYNLLHRRKWEMLENYNSEKQDKVDPDGNTPVRRADSFCSDNLDPAAKREPTGNRRAFSEGGPARAPTMTMKSPLAAETKLSTDSDEAISKSGSQSPQKTPTIKKAVGSKRKGPLAINTIANGEATEPSPVSASLKSPAIASAFAAIGLGTPKFHRKGKERVILGTLASEVPSSPVITNTPKTSWFHNIFNFKPDTYYLVSQAPLAETLVQTEELLNTLHISFKPGAPGVLKCKFDSDGSSDTDVASTETKGVKFRIEIVNDEEDANKLRVQLIHQQGRQMH</sequence>
<evidence type="ECO:0000256" key="4">
    <source>
        <dbReference type="SAM" id="MobiDB-lite"/>
    </source>
</evidence>
<dbReference type="GO" id="GO:0004674">
    <property type="term" value="F:protein serine/threonine kinase activity"/>
    <property type="evidence" value="ECO:0007669"/>
    <property type="project" value="TreeGrafter"/>
</dbReference>